<dbReference type="PROSITE" id="PS51194">
    <property type="entry name" value="HELICASE_CTER"/>
    <property type="match status" value="1"/>
</dbReference>
<name>W1Q430_ABIDE</name>
<dbReference type="Proteomes" id="UP000019050">
    <property type="component" value="Unassembled WGS sequence"/>
</dbReference>
<dbReference type="SUPFAM" id="SSF52540">
    <property type="entry name" value="P-loop containing nucleoside triphosphate hydrolases"/>
    <property type="match status" value="1"/>
</dbReference>
<dbReference type="Pfam" id="PF00271">
    <property type="entry name" value="Helicase_C"/>
    <property type="match status" value="1"/>
</dbReference>
<dbReference type="InterPro" id="IPR014001">
    <property type="entry name" value="Helicase_ATP-bd"/>
</dbReference>
<dbReference type="GO" id="GO:0005524">
    <property type="term" value="F:ATP binding"/>
    <property type="evidence" value="ECO:0007669"/>
    <property type="project" value="UniProtKB-KW"/>
</dbReference>
<dbReference type="EMBL" id="ACIN03000004">
    <property type="protein sequence ID" value="ESK65990.1"/>
    <property type="molecule type" value="Genomic_DNA"/>
</dbReference>
<feature type="domain" description="Helicase ATP-binding" evidence="4">
    <location>
        <begin position="148"/>
        <end position="300"/>
    </location>
</feature>
<keyword evidence="2" id="KW-0067">ATP-binding</keyword>
<dbReference type="GO" id="GO:0006310">
    <property type="term" value="P:DNA recombination"/>
    <property type="evidence" value="ECO:0007669"/>
    <property type="project" value="TreeGrafter"/>
</dbReference>
<evidence type="ECO:0000256" key="3">
    <source>
        <dbReference type="ARBA" id="ARBA00023125"/>
    </source>
</evidence>
<keyword evidence="7" id="KW-1185">Reference proteome</keyword>
<evidence type="ECO:0000313" key="7">
    <source>
        <dbReference type="Proteomes" id="UP000019050"/>
    </source>
</evidence>
<dbReference type="InterPro" id="IPR011545">
    <property type="entry name" value="DEAD/DEAH_box_helicase_dom"/>
</dbReference>
<evidence type="ECO:0000256" key="1">
    <source>
        <dbReference type="ARBA" id="ARBA00022741"/>
    </source>
</evidence>
<dbReference type="PANTHER" id="PTHR30580">
    <property type="entry name" value="PRIMOSOMAL PROTEIN N"/>
    <property type="match status" value="1"/>
</dbReference>
<comment type="caution">
    <text evidence="6">The sequence shown here is derived from an EMBL/GenBank/DDBJ whole genome shotgun (WGS) entry which is preliminary data.</text>
</comment>
<dbReference type="STRING" id="592010.GCWU000182_000724"/>
<dbReference type="Gene3D" id="3.40.50.300">
    <property type="entry name" value="P-loop containing nucleotide triphosphate hydrolases"/>
    <property type="match status" value="2"/>
</dbReference>
<evidence type="ECO:0000259" key="4">
    <source>
        <dbReference type="PROSITE" id="PS51192"/>
    </source>
</evidence>
<dbReference type="PROSITE" id="PS51192">
    <property type="entry name" value="HELICASE_ATP_BIND_1"/>
    <property type="match status" value="1"/>
</dbReference>
<dbReference type="InterPro" id="IPR001650">
    <property type="entry name" value="Helicase_C-like"/>
</dbReference>
<dbReference type="SMART" id="SM00487">
    <property type="entry name" value="DEXDc"/>
    <property type="match status" value="1"/>
</dbReference>
<evidence type="ECO:0000313" key="6">
    <source>
        <dbReference type="EMBL" id="ESK65990.1"/>
    </source>
</evidence>
<evidence type="ECO:0000259" key="5">
    <source>
        <dbReference type="PROSITE" id="PS51194"/>
    </source>
</evidence>
<protein>
    <submittedName>
        <fullName evidence="6">ComF operon protein 1</fullName>
    </submittedName>
</protein>
<keyword evidence="1" id="KW-0547">Nucleotide-binding</keyword>
<dbReference type="SMART" id="SM00490">
    <property type="entry name" value="HELICc"/>
    <property type="match status" value="1"/>
</dbReference>
<gene>
    <name evidence="6" type="ORF">GCWU000182_000724</name>
</gene>
<dbReference type="GO" id="GO:0006270">
    <property type="term" value="P:DNA replication initiation"/>
    <property type="evidence" value="ECO:0007669"/>
    <property type="project" value="TreeGrafter"/>
</dbReference>
<organism evidence="6 7">
    <name type="scientific">Abiotrophia defectiva ATCC 49176</name>
    <dbReference type="NCBI Taxonomy" id="592010"/>
    <lineage>
        <taxon>Bacteria</taxon>
        <taxon>Bacillati</taxon>
        <taxon>Bacillota</taxon>
        <taxon>Bacilli</taxon>
        <taxon>Lactobacillales</taxon>
        <taxon>Aerococcaceae</taxon>
        <taxon>Abiotrophia</taxon>
    </lineage>
</organism>
<proteinExistence type="predicted"/>
<dbReference type="PANTHER" id="PTHR30580:SF1">
    <property type="entry name" value="COMF OPERON PROTEIN 1"/>
    <property type="match status" value="1"/>
</dbReference>
<dbReference type="GO" id="GO:0043138">
    <property type="term" value="F:3'-5' DNA helicase activity"/>
    <property type="evidence" value="ECO:0007669"/>
    <property type="project" value="TreeGrafter"/>
</dbReference>
<dbReference type="GO" id="GO:0006302">
    <property type="term" value="P:double-strand break repair"/>
    <property type="evidence" value="ECO:0007669"/>
    <property type="project" value="TreeGrafter"/>
</dbReference>
<dbReference type="eggNOG" id="COG4098">
    <property type="taxonomic scope" value="Bacteria"/>
</dbReference>
<keyword evidence="3" id="KW-0238">DNA-binding</keyword>
<dbReference type="GO" id="GO:0003677">
    <property type="term" value="F:DNA binding"/>
    <property type="evidence" value="ECO:0007669"/>
    <property type="project" value="UniProtKB-KW"/>
</dbReference>
<dbReference type="HOGENOM" id="CLU_024742_0_0_9"/>
<evidence type="ECO:0000256" key="2">
    <source>
        <dbReference type="ARBA" id="ARBA00022840"/>
    </source>
</evidence>
<dbReference type="InterPro" id="IPR027417">
    <property type="entry name" value="P-loop_NTPase"/>
</dbReference>
<dbReference type="AlphaFoldDB" id="W1Q430"/>
<dbReference type="Pfam" id="PF00270">
    <property type="entry name" value="DEAD"/>
    <property type="match status" value="1"/>
</dbReference>
<accession>W1Q430</accession>
<feature type="domain" description="Helicase C-terminal" evidence="5">
    <location>
        <begin position="332"/>
        <end position="482"/>
    </location>
</feature>
<reference evidence="6" key="1">
    <citation type="submission" date="2013-06" db="EMBL/GenBank/DDBJ databases">
        <authorList>
            <person name="Weinstock G."/>
            <person name="Sodergren E."/>
            <person name="Clifton S."/>
            <person name="Fulton L."/>
            <person name="Fulton B."/>
            <person name="Courtney L."/>
            <person name="Fronick C."/>
            <person name="Harrison M."/>
            <person name="Strong C."/>
            <person name="Farmer C."/>
            <person name="Delahaunty K."/>
            <person name="Markovic C."/>
            <person name="Hall O."/>
            <person name="Minx P."/>
            <person name="Tomlinson C."/>
            <person name="Mitreva M."/>
            <person name="Nelson J."/>
            <person name="Hou S."/>
            <person name="Wollam A."/>
            <person name="Pepin K.H."/>
            <person name="Johnson M."/>
            <person name="Bhonagiri V."/>
            <person name="Nash W.E."/>
            <person name="Warren W."/>
            <person name="Chinwalla A."/>
            <person name="Mardis E.R."/>
            <person name="Wilson R.K."/>
        </authorList>
    </citation>
    <scope>NUCLEOTIDE SEQUENCE [LARGE SCALE GENOMIC DNA]</scope>
    <source>
        <strain evidence="6">ATCC 49176</strain>
    </source>
</reference>
<sequence>MLEGKKCQNSLFWVFIEGGIEMGVQDYLAGRCLTQAEVQEVWKATEARGQNQETWLASLPSKPALTGPPWVCGRCGNQDPRQFWTFQGLDGQPRTYCLDCLSLGRVMSGQRLYCQPAPAGRPLSQSPLTWQGELTPSQAEIAQKLVAAWRGQERRPQLVWAVTGAGKTELVFPLLEQVLMDGGRVCLASPRIDVCLELAPRVKAAFAGLDCQVLYGGSQDSYELKPLTLATTHQLLRAYQAFDCLIVDEVDAFPYVDSRALHEAVRRALKPGGLLVYLTATPDDRLLSDWEAGRLVCQQLPARYHGHPLPLPQLQWVDDWPKGLAAGRLIKPLKQILQRFGHLEGPKLLFVPHIPQAQACGRLLKPLLPNLALSSVHASDPKRQDKVMALRQGELDLLVTTTILERGVTLPHCQVCILGADDELYTRASLMQMSGRVGRSADQPSGALWWLHQGQSLAMRQAIQQLRALNQTARARGLLRVN</sequence>
<dbReference type="OrthoDB" id="2077914at2"/>